<accession>A0ABN2DQ93</accession>
<dbReference type="EMBL" id="BAAANW010000043">
    <property type="protein sequence ID" value="GAA1580703.1"/>
    <property type="molecule type" value="Genomic_DNA"/>
</dbReference>
<dbReference type="Proteomes" id="UP001500350">
    <property type="component" value="Unassembled WGS sequence"/>
</dbReference>
<reference evidence="1 2" key="1">
    <citation type="journal article" date="2019" name="Int. J. Syst. Evol. Microbiol.">
        <title>The Global Catalogue of Microorganisms (GCM) 10K type strain sequencing project: providing services to taxonomists for standard genome sequencing and annotation.</title>
        <authorList>
            <consortium name="The Broad Institute Genomics Platform"/>
            <consortium name="The Broad Institute Genome Sequencing Center for Infectious Disease"/>
            <person name="Wu L."/>
            <person name="Ma J."/>
        </authorList>
    </citation>
    <scope>NUCLEOTIDE SEQUENCE [LARGE SCALE GENOMIC DNA]</scope>
    <source>
        <strain evidence="1 2">JCM 14589</strain>
    </source>
</reference>
<protein>
    <submittedName>
        <fullName evidence="1">Uncharacterized protein</fullName>
    </submittedName>
</protein>
<name>A0ABN2DQ93_9MICO</name>
<comment type="caution">
    <text evidence="1">The sequence shown here is derived from an EMBL/GenBank/DDBJ whole genome shotgun (WGS) entry which is preliminary data.</text>
</comment>
<proteinExistence type="predicted"/>
<evidence type="ECO:0000313" key="1">
    <source>
        <dbReference type="EMBL" id="GAA1580703.1"/>
    </source>
</evidence>
<evidence type="ECO:0000313" key="2">
    <source>
        <dbReference type="Proteomes" id="UP001500350"/>
    </source>
</evidence>
<keyword evidence="2" id="KW-1185">Reference proteome</keyword>
<organism evidence="1 2">
    <name type="scientific">Dermacoccus profundi</name>
    <dbReference type="NCBI Taxonomy" id="322602"/>
    <lineage>
        <taxon>Bacteria</taxon>
        <taxon>Bacillati</taxon>
        <taxon>Actinomycetota</taxon>
        <taxon>Actinomycetes</taxon>
        <taxon>Micrococcales</taxon>
        <taxon>Dermacoccaceae</taxon>
        <taxon>Dermacoccus</taxon>
    </lineage>
</organism>
<sequence length="71" mass="7655">MLDFNELIAAQTAFERQSLLGQACPYALCADVRAYSHAAGLPPFLLLRRCGGTACGHAPDVTLEGRECLPY</sequence>
<gene>
    <name evidence="1" type="ORF">GCM10009763_29620</name>
</gene>